<dbReference type="InterPro" id="IPR002018">
    <property type="entry name" value="CarbesteraseB"/>
</dbReference>
<accession>A0A936ZML4</accession>
<dbReference type="AlphaFoldDB" id="A0A936ZML4"/>
<name>A0A936ZML4_9BURK</name>
<dbReference type="InterPro" id="IPR029058">
    <property type="entry name" value="AB_hydrolase_fold"/>
</dbReference>
<organism evidence="3 4">
    <name type="scientific">Ramlibacter aurantiacus</name>
    <dbReference type="NCBI Taxonomy" id="2801330"/>
    <lineage>
        <taxon>Bacteria</taxon>
        <taxon>Pseudomonadati</taxon>
        <taxon>Pseudomonadota</taxon>
        <taxon>Betaproteobacteria</taxon>
        <taxon>Burkholderiales</taxon>
        <taxon>Comamonadaceae</taxon>
        <taxon>Ramlibacter</taxon>
    </lineage>
</organism>
<sequence>MFFFHTFKTFACATGLLLGVTATAAAADATYVAARDVVTISGGAISAALESTPGLRVFKGIPYAAAPIGPLRWKPPQPVTAWTGVRRTESMPPACIKGDRPPGRIGAILYQTSEGTSEDCLFLNVWTGAAPRSSDKRPVMLYLHGGGYMIGSGSQPNYNGSGLAAKGAVVVTINYRLGPLGFLAHPELTAESPDKSSGNYALQDAIAALKWVQANAAAFGGDPGNVTVYSESAGAGMASALLGSPLAKGLFHRMMLSSLGTMPTERPNPTLQQAEAAGLSFAKNLGGANLAALRARLPHELINVAGAINAPIVDGWVVPESLDQSFAGKRINDVPLLLGWNADEGTPYPPFARDLAGYEKAATARFGDMADAFKRVYPVQGDADVRAMAFAPLRDGQFAWQPWSIARAHAAHGQSPTYLYFFTRRPPYYPDQRFPEQPRAEDFGAYHTVAQVYFNDNLDRGSPARPYQPADRQLAAAASSYLVNFARSGNPNGDGLPAWPAFKGGRGGQVMVLGERIEAGPVPFMPALEFFDAFYASRLGRSLPF</sequence>
<dbReference type="InterPro" id="IPR050309">
    <property type="entry name" value="Type-B_Carboxylest/Lipase"/>
</dbReference>
<keyword evidence="1" id="KW-0732">Signal</keyword>
<evidence type="ECO:0000313" key="3">
    <source>
        <dbReference type="EMBL" id="MBL0420055.1"/>
    </source>
</evidence>
<evidence type="ECO:0000256" key="1">
    <source>
        <dbReference type="SAM" id="SignalP"/>
    </source>
</evidence>
<comment type="caution">
    <text evidence="3">The sequence shown here is derived from an EMBL/GenBank/DDBJ whole genome shotgun (WGS) entry which is preliminary data.</text>
</comment>
<dbReference type="Proteomes" id="UP000613011">
    <property type="component" value="Unassembled WGS sequence"/>
</dbReference>
<dbReference type="RefSeq" id="WP_201683047.1">
    <property type="nucleotide sequence ID" value="NZ_JAEQNA010000001.1"/>
</dbReference>
<gene>
    <name evidence="3" type="ORF">JI739_06810</name>
</gene>
<dbReference type="PANTHER" id="PTHR11559">
    <property type="entry name" value="CARBOXYLESTERASE"/>
    <property type="match status" value="1"/>
</dbReference>
<keyword evidence="4" id="KW-1185">Reference proteome</keyword>
<feature type="signal peptide" evidence="1">
    <location>
        <begin position="1"/>
        <end position="26"/>
    </location>
</feature>
<protein>
    <submittedName>
        <fullName evidence="3">Carboxylesterase family protein</fullName>
    </submittedName>
</protein>
<feature type="chain" id="PRO_5037497144" evidence="1">
    <location>
        <begin position="27"/>
        <end position="545"/>
    </location>
</feature>
<proteinExistence type="predicted"/>
<dbReference type="SUPFAM" id="SSF53474">
    <property type="entry name" value="alpha/beta-Hydrolases"/>
    <property type="match status" value="1"/>
</dbReference>
<feature type="domain" description="Carboxylesterase type B" evidence="2">
    <location>
        <begin position="38"/>
        <end position="513"/>
    </location>
</feature>
<reference evidence="3" key="1">
    <citation type="submission" date="2021-01" db="EMBL/GenBank/DDBJ databases">
        <title>Ramlibacter sp. strain AW1 16S ribosomal RNA gene Genome sequencing and assembly.</title>
        <authorList>
            <person name="Kang M."/>
        </authorList>
    </citation>
    <scope>NUCLEOTIDE SEQUENCE</scope>
    <source>
        <strain evidence="3">AW1</strain>
    </source>
</reference>
<dbReference type="EMBL" id="JAEQNA010000001">
    <property type="protein sequence ID" value="MBL0420055.1"/>
    <property type="molecule type" value="Genomic_DNA"/>
</dbReference>
<evidence type="ECO:0000259" key="2">
    <source>
        <dbReference type="Pfam" id="PF00135"/>
    </source>
</evidence>
<evidence type="ECO:0000313" key="4">
    <source>
        <dbReference type="Proteomes" id="UP000613011"/>
    </source>
</evidence>
<dbReference type="Gene3D" id="3.40.50.1820">
    <property type="entry name" value="alpha/beta hydrolase"/>
    <property type="match status" value="1"/>
</dbReference>
<dbReference type="Pfam" id="PF00135">
    <property type="entry name" value="COesterase"/>
    <property type="match status" value="1"/>
</dbReference>